<feature type="DNA-binding region" description="H-T-H motif" evidence="4">
    <location>
        <begin position="28"/>
        <end position="47"/>
    </location>
</feature>
<dbReference type="RefSeq" id="WP_114830850.1">
    <property type="nucleotide sequence ID" value="NZ_QQTO01000042.1"/>
</dbReference>
<dbReference type="PANTHER" id="PTHR47506">
    <property type="entry name" value="TRANSCRIPTIONAL REGULATORY PROTEIN"/>
    <property type="match status" value="1"/>
</dbReference>
<organism evidence="6 7">
    <name type="scientific">Bosea caraganae</name>
    <dbReference type="NCBI Taxonomy" id="2763117"/>
    <lineage>
        <taxon>Bacteria</taxon>
        <taxon>Pseudomonadati</taxon>
        <taxon>Pseudomonadota</taxon>
        <taxon>Alphaproteobacteria</taxon>
        <taxon>Hyphomicrobiales</taxon>
        <taxon>Boseaceae</taxon>
        <taxon>Bosea</taxon>
    </lineage>
</organism>
<feature type="domain" description="HTH tetR-type" evidence="5">
    <location>
        <begin position="5"/>
        <end position="65"/>
    </location>
</feature>
<gene>
    <name evidence="6" type="ORF">DWE98_18955</name>
</gene>
<protein>
    <submittedName>
        <fullName evidence="6">TetR/AcrR family transcriptional regulator</fullName>
    </submittedName>
</protein>
<evidence type="ECO:0000313" key="6">
    <source>
        <dbReference type="EMBL" id="RDJ22520.1"/>
    </source>
</evidence>
<evidence type="ECO:0000313" key="7">
    <source>
        <dbReference type="Proteomes" id="UP000255207"/>
    </source>
</evidence>
<dbReference type="InterPro" id="IPR009057">
    <property type="entry name" value="Homeodomain-like_sf"/>
</dbReference>
<comment type="caution">
    <text evidence="6">The sequence shown here is derived from an EMBL/GenBank/DDBJ whole genome shotgun (WGS) entry which is preliminary data.</text>
</comment>
<dbReference type="InterPro" id="IPR001647">
    <property type="entry name" value="HTH_TetR"/>
</dbReference>
<sequence>MAKRAAERADLLPILAELFREYGFEAASLALIGERTGLGKGSLYHFFPGGKEEMANAVLDEIDGWFEREVFKPLREEADPQRAVGGMLTAVDAYFRSGRRVCLVGALALAETRSRFAERIRTYFADWNVALTGALQRAGHGAVAAAALSEEILALIQGGLVLARALDDPAVFERLLAGLRVRLGQLLPTS</sequence>
<dbReference type="PANTHER" id="PTHR47506:SF1">
    <property type="entry name" value="HTH-TYPE TRANSCRIPTIONAL REGULATOR YJDC"/>
    <property type="match status" value="1"/>
</dbReference>
<keyword evidence="3" id="KW-0804">Transcription</keyword>
<dbReference type="InterPro" id="IPR036271">
    <property type="entry name" value="Tet_transcr_reg_TetR-rel_C_sf"/>
</dbReference>
<dbReference type="Pfam" id="PF00440">
    <property type="entry name" value="TetR_N"/>
    <property type="match status" value="1"/>
</dbReference>
<proteinExistence type="predicted"/>
<dbReference type="PROSITE" id="PS50977">
    <property type="entry name" value="HTH_TETR_2"/>
    <property type="match status" value="1"/>
</dbReference>
<dbReference type="Gene3D" id="1.10.357.10">
    <property type="entry name" value="Tetracycline Repressor, domain 2"/>
    <property type="match status" value="1"/>
</dbReference>
<dbReference type="SUPFAM" id="SSF46689">
    <property type="entry name" value="Homeodomain-like"/>
    <property type="match status" value="1"/>
</dbReference>
<evidence type="ECO:0000256" key="4">
    <source>
        <dbReference type="PROSITE-ProRule" id="PRU00335"/>
    </source>
</evidence>
<dbReference type="Pfam" id="PF21993">
    <property type="entry name" value="TetR_C_13_2"/>
    <property type="match status" value="1"/>
</dbReference>
<dbReference type="AlphaFoldDB" id="A0A370L359"/>
<evidence type="ECO:0000256" key="3">
    <source>
        <dbReference type="ARBA" id="ARBA00023163"/>
    </source>
</evidence>
<dbReference type="SUPFAM" id="SSF48498">
    <property type="entry name" value="Tetracyclin repressor-like, C-terminal domain"/>
    <property type="match status" value="1"/>
</dbReference>
<evidence type="ECO:0000256" key="2">
    <source>
        <dbReference type="ARBA" id="ARBA00023125"/>
    </source>
</evidence>
<evidence type="ECO:0000256" key="1">
    <source>
        <dbReference type="ARBA" id="ARBA00023015"/>
    </source>
</evidence>
<name>A0A370L359_9HYPH</name>
<dbReference type="GO" id="GO:0003677">
    <property type="term" value="F:DNA binding"/>
    <property type="evidence" value="ECO:0007669"/>
    <property type="project" value="UniProtKB-UniRule"/>
</dbReference>
<keyword evidence="2 4" id="KW-0238">DNA-binding</keyword>
<dbReference type="EMBL" id="QQTP01000010">
    <property type="protein sequence ID" value="RDJ22520.1"/>
    <property type="molecule type" value="Genomic_DNA"/>
</dbReference>
<keyword evidence="7" id="KW-1185">Reference proteome</keyword>
<dbReference type="Proteomes" id="UP000255207">
    <property type="component" value="Unassembled WGS sequence"/>
</dbReference>
<evidence type="ECO:0000259" key="5">
    <source>
        <dbReference type="PROSITE" id="PS50977"/>
    </source>
</evidence>
<dbReference type="OrthoDB" id="9811084at2"/>
<reference evidence="7" key="1">
    <citation type="submission" date="2018-07" db="EMBL/GenBank/DDBJ databases">
        <authorList>
            <person name="Safronova V.I."/>
            <person name="Chirak E.R."/>
            <person name="Sazanova A.L."/>
        </authorList>
    </citation>
    <scope>NUCLEOTIDE SEQUENCE [LARGE SCALE GENOMIC DNA]</scope>
    <source>
        <strain evidence="7">RCAM04685</strain>
    </source>
</reference>
<accession>A0A370L359</accession>
<keyword evidence="1" id="KW-0805">Transcription regulation</keyword>
<dbReference type="InterPro" id="IPR054156">
    <property type="entry name" value="YxaF_TetR_C"/>
</dbReference>